<organism evidence="1">
    <name type="scientific">marine sediment metagenome</name>
    <dbReference type="NCBI Taxonomy" id="412755"/>
    <lineage>
        <taxon>unclassified sequences</taxon>
        <taxon>metagenomes</taxon>
        <taxon>ecological metagenomes</taxon>
    </lineage>
</organism>
<evidence type="ECO:0000313" key="1">
    <source>
        <dbReference type="EMBL" id="KKL18513.1"/>
    </source>
</evidence>
<protein>
    <recommendedName>
        <fullName evidence="2">Right handed beta helix domain-containing protein</fullName>
    </recommendedName>
</protein>
<name>A0A0F9E357_9ZZZZ</name>
<sequence length="207" mass="22335">YQPTGNFGNLLYGCQLQNCNYGVFGVESNTPQIMHPGMLYIRNGEISGCRKAAIYLKCPTENINGVYLANVSIEGNWGHGAYFDGMNLCPDGPVLDAVHFENNDSQANGTIDLGFGRGVETIRDLMCHDVDMITIRTSHCTEAGFEFNNSMALMDACFMNMASRLQQDASSVVVCKNANLDGISHLADAGLIASSSSADPLVPLVRP</sequence>
<proteinExistence type="predicted"/>
<dbReference type="InterPro" id="IPR011050">
    <property type="entry name" value="Pectin_lyase_fold/virulence"/>
</dbReference>
<comment type="caution">
    <text evidence="1">The sequence shown here is derived from an EMBL/GenBank/DDBJ whole genome shotgun (WGS) entry which is preliminary data.</text>
</comment>
<accession>A0A0F9E357</accession>
<reference evidence="1" key="1">
    <citation type="journal article" date="2015" name="Nature">
        <title>Complex archaea that bridge the gap between prokaryotes and eukaryotes.</title>
        <authorList>
            <person name="Spang A."/>
            <person name="Saw J.H."/>
            <person name="Jorgensen S.L."/>
            <person name="Zaremba-Niedzwiedzka K."/>
            <person name="Martijn J."/>
            <person name="Lind A.E."/>
            <person name="van Eijk R."/>
            <person name="Schleper C."/>
            <person name="Guy L."/>
            <person name="Ettema T.J."/>
        </authorList>
    </citation>
    <scope>NUCLEOTIDE SEQUENCE</scope>
</reference>
<evidence type="ECO:0008006" key="2">
    <source>
        <dbReference type="Google" id="ProtNLM"/>
    </source>
</evidence>
<dbReference type="AlphaFoldDB" id="A0A0F9E357"/>
<dbReference type="EMBL" id="LAZR01038842">
    <property type="protein sequence ID" value="KKL18513.1"/>
    <property type="molecule type" value="Genomic_DNA"/>
</dbReference>
<gene>
    <name evidence="1" type="ORF">LCGC14_2474790</name>
</gene>
<feature type="non-terminal residue" evidence="1">
    <location>
        <position position="1"/>
    </location>
</feature>
<dbReference type="SUPFAM" id="SSF51126">
    <property type="entry name" value="Pectin lyase-like"/>
    <property type="match status" value="1"/>
</dbReference>